<evidence type="ECO:0000313" key="2">
    <source>
        <dbReference type="EMBL" id="RPB07611.1"/>
    </source>
</evidence>
<gene>
    <name evidence="2" type="ORF">P167DRAFT_399011</name>
</gene>
<dbReference type="AlphaFoldDB" id="A0A3N4KGX2"/>
<name>A0A3N4KGX2_9PEZI</name>
<feature type="region of interest" description="Disordered" evidence="1">
    <location>
        <begin position="95"/>
        <end position="116"/>
    </location>
</feature>
<evidence type="ECO:0000256" key="1">
    <source>
        <dbReference type="SAM" id="MobiDB-lite"/>
    </source>
</evidence>
<protein>
    <submittedName>
        <fullName evidence="2">Uncharacterized protein</fullName>
    </submittedName>
</protein>
<dbReference type="Proteomes" id="UP000277580">
    <property type="component" value="Unassembled WGS sequence"/>
</dbReference>
<sequence length="219" mass="24457">MFSSQRTIFRNGPAAGATRRSMDGFYFPAGNLPYPPLCRDLGSIPENTAAEWSMAMVVVVVVATVVPEEERHHVMAYLFFVFFFLLSRAPHIEGKANRTDPDQQAPHGTPSQTSNNMFPLATHPPLPLLPSPAAILSIPLPLAGSYVDVDEQQAASRQYVVFILYVTKRGEHEITLLLPCMDAFIRHDFPFHTTCTGIYHAFFKLFYPPKRPHGSSDHS</sequence>
<dbReference type="EMBL" id="ML119179">
    <property type="protein sequence ID" value="RPB07611.1"/>
    <property type="molecule type" value="Genomic_DNA"/>
</dbReference>
<organism evidence="2 3">
    <name type="scientific">Morchella conica CCBAS932</name>
    <dbReference type="NCBI Taxonomy" id="1392247"/>
    <lineage>
        <taxon>Eukaryota</taxon>
        <taxon>Fungi</taxon>
        <taxon>Dikarya</taxon>
        <taxon>Ascomycota</taxon>
        <taxon>Pezizomycotina</taxon>
        <taxon>Pezizomycetes</taxon>
        <taxon>Pezizales</taxon>
        <taxon>Morchellaceae</taxon>
        <taxon>Morchella</taxon>
    </lineage>
</organism>
<accession>A0A3N4KGX2</accession>
<dbReference type="InParanoid" id="A0A3N4KGX2"/>
<proteinExistence type="predicted"/>
<keyword evidence="3" id="KW-1185">Reference proteome</keyword>
<evidence type="ECO:0000313" key="3">
    <source>
        <dbReference type="Proteomes" id="UP000277580"/>
    </source>
</evidence>
<reference evidence="2 3" key="1">
    <citation type="journal article" date="2018" name="Nat. Ecol. Evol.">
        <title>Pezizomycetes genomes reveal the molecular basis of ectomycorrhizal truffle lifestyle.</title>
        <authorList>
            <person name="Murat C."/>
            <person name="Payen T."/>
            <person name="Noel B."/>
            <person name="Kuo A."/>
            <person name="Morin E."/>
            <person name="Chen J."/>
            <person name="Kohler A."/>
            <person name="Krizsan K."/>
            <person name="Balestrini R."/>
            <person name="Da Silva C."/>
            <person name="Montanini B."/>
            <person name="Hainaut M."/>
            <person name="Levati E."/>
            <person name="Barry K.W."/>
            <person name="Belfiori B."/>
            <person name="Cichocki N."/>
            <person name="Clum A."/>
            <person name="Dockter R.B."/>
            <person name="Fauchery L."/>
            <person name="Guy J."/>
            <person name="Iotti M."/>
            <person name="Le Tacon F."/>
            <person name="Lindquist E.A."/>
            <person name="Lipzen A."/>
            <person name="Malagnac F."/>
            <person name="Mello A."/>
            <person name="Molinier V."/>
            <person name="Miyauchi S."/>
            <person name="Poulain J."/>
            <person name="Riccioni C."/>
            <person name="Rubini A."/>
            <person name="Sitrit Y."/>
            <person name="Splivallo R."/>
            <person name="Traeger S."/>
            <person name="Wang M."/>
            <person name="Zifcakova L."/>
            <person name="Wipf D."/>
            <person name="Zambonelli A."/>
            <person name="Paolocci F."/>
            <person name="Nowrousian M."/>
            <person name="Ottonello S."/>
            <person name="Baldrian P."/>
            <person name="Spatafora J.W."/>
            <person name="Henrissat B."/>
            <person name="Nagy L.G."/>
            <person name="Aury J.M."/>
            <person name="Wincker P."/>
            <person name="Grigoriev I.V."/>
            <person name="Bonfante P."/>
            <person name="Martin F.M."/>
        </authorList>
    </citation>
    <scope>NUCLEOTIDE SEQUENCE [LARGE SCALE GENOMIC DNA]</scope>
    <source>
        <strain evidence="2 3">CCBAS932</strain>
    </source>
</reference>